<dbReference type="Pfam" id="PF13246">
    <property type="entry name" value="Cation_ATPase"/>
    <property type="match status" value="1"/>
</dbReference>
<dbReference type="InterPro" id="IPR001757">
    <property type="entry name" value="P_typ_ATPase"/>
</dbReference>
<feature type="transmembrane region" description="Helical" evidence="13">
    <location>
        <begin position="763"/>
        <end position="785"/>
    </location>
</feature>
<keyword evidence="3" id="KW-1003">Cell membrane</keyword>
<dbReference type="PRINTS" id="PR00119">
    <property type="entry name" value="CATATPASE"/>
</dbReference>
<dbReference type="InterPro" id="IPR004014">
    <property type="entry name" value="ATPase_P-typ_cation-transptr_N"/>
</dbReference>
<dbReference type="SUPFAM" id="SSF81653">
    <property type="entry name" value="Calcium ATPase, transduction domain A"/>
    <property type="match status" value="1"/>
</dbReference>
<dbReference type="SFLD" id="SFLDS00003">
    <property type="entry name" value="Haloacid_Dehalogenase"/>
    <property type="match status" value="1"/>
</dbReference>
<keyword evidence="11 13" id="KW-0472">Membrane</keyword>
<evidence type="ECO:0000256" key="4">
    <source>
        <dbReference type="ARBA" id="ARBA00022553"/>
    </source>
</evidence>
<feature type="transmembrane region" description="Helical" evidence="13">
    <location>
        <begin position="98"/>
        <end position="117"/>
    </location>
</feature>
<evidence type="ECO:0000256" key="2">
    <source>
        <dbReference type="ARBA" id="ARBA00005675"/>
    </source>
</evidence>
<evidence type="ECO:0000259" key="14">
    <source>
        <dbReference type="SMART" id="SM00831"/>
    </source>
</evidence>
<dbReference type="PANTHER" id="PTHR43294">
    <property type="entry name" value="SODIUM/POTASSIUM-TRANSPORTING ATPASE SUBUNIT ALPHA"/>
    <property type="match status" value="1"/>
</dbReference>
<dbReference type="Pfam" id="PF00122">
    <property type="entry name" value="E1-E2_ATPase"/>
    <property type="match status" value="1"/>
</dbReference>
<feature type="transmembrane region" description="Helical" evidence="13">
    <location>
        <begin position="292"/>
        <end position="319"/>
    </location>
</feature>
<evidence type="ECO:0000256" key="9">
    <source>
        <dbReference type="ARBA" id="ARBA00022967"/>
    </source>
</evidence>
<keyword evidence="8" id="KW-0460">Magnesium</keyword>
<feature type="transmembrane region" description="Helical" evidence="13">
    <location>
        <begin position="74"/>
        <end position="92"/>
    </location>
</feature>
<dbReference type="InterPro" id="IPR036412">
    <property type="entry name" value="HAD-like_sf"/>
</dbReference>
<evidence type="ECO:0000256" key="6">
    <source>
        <dbReference type="ARBA" id="ARBA00022741"/>
    </source>
</evidence>
<proteinExistence type="inferred from homology"/>
<dbReference type="Gene3D" id="3.40.50.1000">
    <property type="entry name" value="HAD superfamily/HAD-like"/>
    <property type="match status" value="1"/>
</dbReference>
<keyword evidence="10 13" id="KW-1133">Transmembrane helix</keyword>
<reference evidence="15" key="1">
    <citation type="submission" date="2022-08" db="EMBL/GenBank/DDBJ databases">
        <title>Genomic Encyclopedia of Type Strains, Phase V (KMG-V): Genome sequencing to study the core and pangenomes of soil and plant-associated prokaryotes.</title>
        <authorList>
            <person name="Whitman W."/>
        </authorList>
    </citation>
    <scope>NUCLEOTIDE SEQUENCE</scope>
    <source>
        <strain evidence="15">SP2017</strain>
    </source>
</reference>
<dbReference type="InterPro" id="IPR023298">
    <property type="entry name" value="ATPase_P-typ_TM_dom_sf"/>
</dbReference>
<dbReference type="SFLD" id="SFLDF00027">
    <property type="entry name" value="p-type_atpase"/>
    <property type="match status" value="1"/>
</dbReference>
<evidence type="ECO:0000256" key="10">
    <source>
        <dbReference type="ARBA" id="ARBA00022989"/>
    </source>
</evidence>
<evidence type="ECO:0000256" key="7">
    <source>
        <dbReference type="ARBA" id="ARBA00022840"/>
    </source>
</evidence>
<dbReference type="GO" id="GO:0005524">
    <property type="term" value="F:ATP binding"/>
    <property type="evidence" value="ECO:0007669"/>
    <property type="project" value="UniProtKB-KW"/>
</dbReference>
<dbReference type="Proteomes" id="UP001155010">
    <property type="component" value="Unassembled WGS sequence"/>
</dbReference>
<name>A0A9X2U907_9BACT</name>
<evidence type="ECO:0000256" key="5">
    <source>
        <dbReference type="ARBA" id="ARBA00022692"/>
    </source>
</evidence>
<evidence type="ECO:0000256" key="12">
    <source>
        <dbReference type="SAM" id="MobiDB-lite"/>
    </source>
</evidence>
<dbReference type="AlphaFoldDB" id="A0A9X2U907"/>
<gene>
    <name evidence="15" type="ORF">GGP83_001853</name>
</gene>
<evidence type="ECO:0000256" key="11">
    <source>
        <dbReference type="ARBA" id="ARBA00023136"/>
    </source>
</evidence>
<protein>
    <submittedName>
        <fullName evidence="15">Ca2+-transporting ATPase</fullName>
    </submittedName>
</protein>
<dbReference type="Pfam" id="PF00690">
    <property type="entry name" value="Cation_ATPase_N"/>
    <property type="match status" value="1"/>
</dbReference>
<comment type="caution">
    <text evidence="15">The sequence shown here is derived from an EMBL/GenBank/DDBJ whole genome shotgun (WGS) entry which is preliminary data.</text>
</comment>
<dbReference type="SUPFAM" id="SSF81660">
    <property type="entry name" value="Metal cation-transporting ATPase, ATP-binding domain N"/>
    <property type="match status" value="1"/>
</dbReference>
<feature type="transmembrane region" description="Helical" evidence="13">
    <location>
        <begin position="863"/>
        <end position="886"/>
    </location>
</feature>
<dbReference type="PROSITE" id="PS00154">
    <property type="entry name" value="ATPASE_E1_E2"/>
    <property type="match status" value="1"/>
</dbReference>
<dbReference type="Pfam" id="PF08282">
    <property type="entry name" value="Hydrolase_3"/>
    <property type="match status" value="1"/>
</dbReference>
<dbReference type="GO" id="GO:0016887">
    <property type="term" value="F:ATP hydrolysis activity"/>
    <property type="evidence" value="ECO:0007669"/>
    <property type="project" value="InterPro"/>
</dbReference>
<dbReference type="InterPro" id="IPR018303">
    <property type="entry name" value="ATPase_P-typ_P_site"/>
</dbReference>
<dbReference type="RefSeq" id="WP_259081927.1">
    <property type="nucleotide sequence ID" value="NZ_JANTZN010000004.1"/>
</dbReference>
<keyword evidence="4" id="KW-0597">Phosphoprotein</keyword>
<dbReference type="PRINTS" id="PR00120">
    <property type="entry name" value="HATPASE"/>
</dbReference>
<dbReference type="InterPro" id="IPR044492">
    <property type="entry name" value="P_typ_ATPase_HD_dom"/>
</dbReference>
<dbReference type="Gene3D" id="2.70.150.10">
    <property type="entry name" value="Calcium-transporting ATPase, cytoplasmic transduction domain A"/>
    <property type="match status" value="1"/>
</dbReference>
<dbReference type="NCBIfam" id="TIGR01494">
    <property type="entry name" value="ATPase_P-type"/>
    <property type="match status" value="3"/>
</dbReference>
<keyword evidence="5 13" id="KW-0812">Transmembrane</keyword>
<evidence type="ECO:0000256" key="13">
    <source>
        <dbReference type="SAM" id="Phobius"/>
    </source>
</evidence>
<dbReference type="PANTHER" id="PTHR43294:SF21">
    <property type="entry name" value="CATION TRANSPORTING ATPASE"/>
    <property type="match status" value="1"/>
</dbReference>
<dbReference type="EMBL" id="JANUBB010000007">
    <property type="protein sequence ID" value="MCS3951897.1"/>
    <property type="molecule type" value="Genomic_DNA"/>
</dbReference>
<evidence type="ECO:0000313" key="16">
    <source>
        <dbReference type="Proteomes" id="UP001155010"/>
    </source>
</evidence>
<sequence length="894" mass="95054">MSDPVASEPPTTDAASASKTAPWSAAPEAVLSAMESTADGLTSEEAERRLDEGGPNRLREIEHRSVAAILWEQFKSLVVLLLVAAMGVSFLFGQTVEGLAIAAVLALNTAIGFFTEWRAVRSMEALQELGQMTARVRRDGRERTVPAEELVPGDIVQLRGGDLVPADLRLIDADRLQVDESALTGESVPVDKDPAPVAPDAPLAERHSMACKGTAVAKGRGTGLVVGTGMETELGAISAMVETAGQNDTPLEQKLDQLGRRLVWLTLAIAGAVAGTGLLAGRDLLLMVETGIALAVAAIPEGLPIVATVALAHGMWVMLRRNAYIRRLSAVETLGATTLICTDKTGTLTENRMTARRMVLAGETVDLEPLPEDTPGRLRDAIDVGVLCNGAEWSPDAPDQHRGDPLEVALLQLGAQAGRPREALLEDTPVVRTVEFNRETKMMATYHEEESALRVAVKGAPEAVLEACDRVHAEDGSRPLDADERAEWLEKSDALAQDGLRVLALAQKTVGDAEASPYEGLGLLGLVGLLDPPREDVRPVIERCQEAGIRVVMVTGDHPETARTIAGAVGLRMNDHAVEQGEEFASIETLDEADRARLLRAAVFARVTPKQKLDLVDLYQASGQVVAMTGDGVNDAPALRSADIGVAMGQRGTDVAREAADMVLQDDAFSSIVAAISQGRIIFDNIRKFVVYLLSGNVGEILAVGAAAGFGFPLPLLPLQILYLNVLNDVFPALALGVGHGTGEVMDRPPRDPEEAVVTPYHWGLIGGYGVVIALTILGAFLAALQGFGMPVDQAVTVSFLTLSISRLLHVFNMRRPESGLLDNEISRTPYVWGALALCLGLLLLAVYWPPLATVLSVVPPGLNGWLLIGGASIVPLVLGQAYLGWRALWRSSA</sequence>
<evidence type="ECO:0000256" key="8">
    <source>
        <dbReference type="ARBA" id="ARBA00022842"/>
    </source>
</evidence>
<evidence type="ECO:0000313" key="15">
    <source>
        <dbReference type="EMBL" id="MCS3951897.1"/>
    </source>
</evidence>
<dbReference type="InterPro" id="IPR023299">
    <property type="entry name" value="ATPase_P-typ_cyto_dom_N"/>
</dbReference>
<comment type="subcellular location">
    <subcellularLocation>
        <location evidence="1">Cell membrane</location>
        <topology evidence="1">Multi-pass membrane protein</topology>
    </subcellularLocation>
</comment>
<feature type="compositionally biased region" description="Polar residues" evidence="12">
    <location>
        <begin position="9"/>
        <end position="21"/>
    </location>
</feature>
<dbReference type="InterPro" id="IPR023214">
    <property type="entry name" value="HAD_sf"/>
</dbReference>
<evidence type="ECO:0000256" key="1">
    <source>
        <dbReference type="ARBA" id="ARBA00004651"/>
    </source>
</evidence>
<dbReference type="GO" id="GO:0005886">
    <property type="term" value="C:plasma membrane"/>
    <property type="evidence" value="ECO:0007669"/>
    <property type="project" value="UniProtKB-SubCell"/>
</dbReference>
<feature type="transmembrane region" description="Helical" evidence="13">
    <location>
        <begin position="831"/>
        <end position="851"/>
    </location>
</feature>
<dbReference type="InterPro" id="IPR008250">
    <property type="entry name" value="ATPase_P-typ_transduc_dom_A_sf"/>
</dbReference>
<organism evidence="15 16">
    <name type="scientific">Salinibacter ruber</name>
    <dbReference type="NCBI Taxonomy" id="146919"/>
    <lineage>
        <taxon>Bacteria</taxon>
        <taxon>Pseudomonadati</taxon>
        <taxon>Rhodothermota</taxon>
        <taxon>Rhodothermia</taxon>
        <taxon>Rhodothermales</taxon>
        <taxon>Salinibacteraceae</taxon>
        <taxon>Salinibacter</taxon>
    </lineage>
</organism>
<dbReference type="InterPro" id="IPR059000">
    <property type="entry name" value="ATPase_P-type_domA"/>
</dbReference>
<dbReference type="InterPro" id="IPR006068">
    <property type="entry name" value="ATPase_P-typ_cation-transptr_C"/>
</dbReference>
<dbReference type="Gene3D" id="3.40.1110.10">
    <property type="entry name" value="Calcium-transporting ATPase, cytoplasmic domain N"/>
    <property type="match status" value="1"/>
</dbReference>
<feature type="transmembrane region" description="Helical" evidence="13">
    <location>
        <begin position="262"/>
        <end position="280"/>
    </location>
</feature>
<keyword evidence="6" id="KW-0547">Nucleotide-binding</keyword>
<feature type="transmembrane region" description="Helical" evidence="13">
    <location>
        <begin position="722"/>
        <end position="742"/>
    </location>
</feature>
<dbReference type="InterPro" id="IPR050510">
    <property type="entry name" value="Cation_transp_ATPase_P-type"/>
</dbReference>
<dbReference type="SFLD" id="SFLDG00002">
    <property type="entry name" value="C1.7:_P-type_atpase_like"/>
    <property type="match status" value="1"/>
</dbReference>
<feature type="compositionally biased region" description="Basic and acidic residues" evidence="12">
    <location>
        <begin position="45"/>
        <end position="54"/>
    </location>
</feature>
<dbReference type="Pfam" id="PF00689">
    <property type="entry name" value="Cation_ATPase_C"/>
    <property type="match status" value="1"/>
</dbReference>
<feature type="domain" description="Cation-transporting P-type ATPase N-terminal" evidence="14">
    <location>
        <begin position="21"/>
        <end position="94"/>
    </location>
</feature>
<comment type="similarity">
    <text evidence="2">Belongs to the cation transport ATPase (P-type) (TC 3.A.3) family. Type IIA subfamily.</text>
</comment>
<dbReference type="SUPFAM" id="SSF81665">
    <property type="entry name" value="Calcium ATPase, transmembrane domain M"/>
    <property type="match status" value="1"/>
</dbReference>
<keyword evidence="9" id="KW-1278">Translocase</keyword>
<feature type="transmembrane region" description="Helical" evidence="13">
    <location>
        <begin position="689"/>
        <end position="710"/>
    </location>
</feature>
<dbReference type="SUPFAM" id="SSF56784">
    <property type="entry name" value="HAD-like"/>
    <property type="match status" value="1"/>
</dbReference>
<evidence type="ECO:0000256" key="3">
    <source>
        <dbReference type="ARBA" id="ARBA00022475"/>
    </source>
</evidence>
<keyword evidence="7" id="KW-0067">ATP-binding</keyword>
<dbReference type="FunFam" id="2.70.150.10:FF:000160">
    <property type="entry name" value="Sarcoplasmic/endoplasmic reticulum calcium ATPase 1"/>
    <property type="match status" value="1"/>
</dbReference>
<dbReference type="Gene3D" id="1.20.1110.10">
    <property type="entry name" value="Calcium-transporting ATPase, transmembrane domain"/>
    <property type="match status" value="1"/>
</dbReference>
<dbReference type="SMART" id="SM00831">
    <property type="entry name" value="Cation_ATPase_N"/>
    <property type="match status" value="1"/>
</dbReference>
<accession>A0A9X2U907</accession>
<feature type="region of interest" description="Disordered" evidence="12">
    <location>
        <begin position="1"/>
        <end position="54"/>
    </location>
</feature>
<feature type="transmembrane region" description="Helical" evidence="13">
    <location>
        <begin position="791"/>
        <end position="810"/>
    </location>
</feature>